<dbReference type="InterPro" id="IPR016035">
    <property type="entry name" value="Acyl_Trfase/lysoPLipase"/>
</dbReference>
<dbReference type="InterPro" id="IPR037483">
    <property type="entry name" value="YjjU-like"/>
</dbReference>
<evidence type="ECO:0000256" key="2">
    <source>
        <dbReference type="ARBA" id="ARBA00022963"/>
    </source>
</evidence>
<sequence length="282" mass="31650">MKSGLVLEGGAMRGLFTAGVLDVLMENNISFDSAIGVSAGAAFGVNMKSGQIGRVLRYNLRFTGKPYYASWKSWRRSGNLYAANFCYHVLPDKLDVFDKKTFMANPMDFWCVATDAATGEPVYHKLRDAGYVDLEWIRASSSIPFFAHPVAIGGHYYFDGSVSDSIPYGFLKKNNFDKKIVITTQPKEYRKKQSKLFPVEKVLLREYPAVLDKLATRAEDYNAVLDNIEADENAGETFVIRPPEALNIGTLEQDKNEIKRVYQVGRQEAEKILPGLVSYLNE</sequence>
<dbReference type="AlphaFoldDB" id="A0A0D5MJ95"/>
<dbReference type="Pfam" id="PF19890">
    <property type="entry name" value="DUF6363"/>
    <property type="match status" value="1"/>
</dbReference>
<keyword evidence="2 4" id="KW-0442">Lipid degradation</keyword>
<dbReference type="PROSITE" id="PS51635">
    <property type="entry name" value="PNPLA"/>
    <property type="match status" value="1"/>
</dbReference>
<keyword evidence="1 4" id="KW-0378">Hydrolase</keyword>
<evidence type="ECO:0000313" key="7">
    <source>
        <dbReference type="EMBL" id="GFP13900.1"/>
    </source>
</evidence>
<evidence type="ECO:0000259" key="5">
    <source>
        <dbReference type="PROSITE" id="PS51635"/>
    </source>
</evidence>
<organism evidence="6 8">
    <name type="scientific">Lactobacillus helveticus</name>
    <name type="common">Lactobacillus suntoryeus</name>
    <dbReference type="NCBI Taxonomy" id="1587"/>
    <lineage>
        <taxon>Bacteria</taxon>
        <taxon>Bacillati</taxon>
        <taxon>Bacillota</taxon>
        <taxon>Bacilli</taxon>
        <taxon>Lactobacillales</taxon>
        <taxon>Lactobacillaceae</taxon>
        <taxon>Lactobacillus</taxon>
    </lineage>
</organism>
<dbReference type="RefSeq" id="WP_003626797.1">
    <property type="nucleotide sequence ID" value="NZ_AP023028.1"/>
</dbReference>
<feature type="domain" description="PNPLA" evidence="5">
    <location>
        <begin position="5"/>
        <end position="172"/>
    </location>
</feature>
<feature type="active site" description="Nucleophile" evidence="4">
    <location>
        <position position="38"/>
    </location>
</feature>
<dbReference type="PANTHER" id="PTHR14226:SF25">
    <property type="entry name" value="PHOSPHOESTERASE"/>
    <property type="match status" value="1"/>
</dbReference>
<keyword evidence="3 4" id="KW-0443">Lipid metabolism</keyword>
<dbReference type="InterPro" id="IPR045943">
    <property type="entry name" value="DUF6363"/>
</dbReference>
<protein>
    <submittedName>
        <fullName evidence="6">Patatin family phospholipase</fullName>
    </submittedName>
    <submittedName>
        <fullName evidence="7">Patatin family protein</fullName>
    </submittedName>
</protein>
<dbReference type="KEGG" id="lhd:HUO_09000"/>
<dbReference type="EMBL" id="CP017982">
    <property type="protein sequence ID" value="AYE62132.1"/>
    <property type="molecule type" value="Genomic_DNA"/>
</dbReference>
<dbReference type="EMBL" id="BLYV01000388">
    <property type="protein sequence ID" value="GFP13900.1"/>
    <property type="molecule type" value="Genomic_DNA"/>
</dbReference>
<reference evidence="7" key="2">
    <citation type="submission" date="2020-07" db="EMBL/GenBank/DDBJ databases">
        <title>Draft genome sequence of Lactobacillus helveticus strain JCM 1062.</title>
        <authorList>
            <person name="Endo A."/>
            <person name="Maeno S."/>
            <person name="Kido Y."/>
        </authorList>
    </citation>
    <scope>NUCLEOTIDE SEQUENCE</scope>
    <source>
        <strain evidence="7">JCM 1062</strain>
    </source>
</reference>
<evidence type="ECO:0000256" key="3">
    <source>
        <dbReference type="ARBA" id="ARBA00023098"/>
    </source>
</evidence>
<dbReference type="CDD" id="cd07208">
    <property type="entry name" value="Pat_hypo_Ecoli_yjju_like"/>
    <property type="match status" value="1"/>
</dbReference>
<name>A0A0D5MJ95_LACHE</name>
<dbReference type="SUPFAM" id="SSF52151">
    <property type="entry name" value="FabD/lysophospholipase-like"/>
    <property type="match status" value="1"/>
</dbReference>
<feature type="short sequence motif" description="GXSXG" evidence="4">
    <location>
        <begin position="36"/>
        <end position="40"/>
    </location>
</feature>
<dbReference type="GO" id="GO:0016042">
    <property type="term" value="P:lipid catabolic process"/>
    <property type="evidence" value="ECO:0007669"/>
    <property type="project" value="UniProtKB-UniRule"/>
</dbReference>
<accession>A0A0D5MJ95</accession>
<dbReference type="Proteomes" id="UP000630086">
    <property type="component" value="Unassembled WGS sequence"/>
</dbReference>
<comment type="caution">
    <text evidence="4">Lacks conserved residue(s) required for the propagation of feature annotation.</text>
</comment>
<dbReference type="InterPro" id="IPR050301">
    <property type="entry name" value="NTE"/>
</dbReference>
<dbReference type="Proteomes" id="UP000267794">
    <property type="component" value="Chromosome"/>
</dbReference>
<dbReference type="Gene3D" id="3.40.1090.10">
    <property type="entry name" value="Cytosolic phospholipase A2 catalytic domain"/>
    <property type="match status" value="2"/>
</dbReference>
<evidence type="ECO:0000256" key="1">
    <source>
        <dbReference type="ARBA" id="ARBA00022801"/>
    </source>
</evidence>
<reference evidence="6 8" key="1">
    <citation type="submission" date="2016-10" db="EMBL/GenBank/DDBJ databases">
        <title>Complete genomic sequencing of Lactobacillus helveticus LH99 and comparative genome analysis.</title>
        <authorList>
            <person name="Li N."/>
            <person name="You C."/>
            <person name="Liu Z."/>
        </authorList>
    </citation>
    <scope>NUCLEOTIDE SEQUENCE [LARGE SCALE GENOMIC DNA]</scope>
    <source>
        <strain evidence="6 8">LH99</strain>
    </source>
</reference>
<dbReference type="PANTHER" id="PTHR14226">
    <property type="entry name" value="NEUROPATHY TARGET ESTERASE/SWISS CHEESE D.MELANOGASTER"/>
    <property type="match status" value="1"/>
</dbReference>
<proteinExistence type="predicted"/>
<dbReference type="Pfam" id="PF01734">
    <property type="entry name" value="Patatin"/>
    <property type="match status" value="1"/>
</dbReference>
<dbReference type="InterPro" id="IPR002641">
    <property type="entry name" value="PNPLA_dom"/>
</dbReference>
<dbReference type="GO" id="GO:0016787">
    <property type="term" value="F:hydrolase activity"/>
    <property type="evidence" value="ECO:0007669"/>
    <property type="project" value="UniProtKB-UniRule"/>
</dbReference>
<evidence type="ECO:0000256" key="4">
    <source>
        <dbReference type="PROSITE-ProRule" id="PRU01161"/>
    </source>
</evidence>
<gene>
    <name evidence="6" type="ORF">BC335_1735</name>
    <name evidence="7" type="ORF">LHEJCM1062_17720</name>
</gene>
<feature type="active site" description="Proton acceptor" evidence="4">
    <location>
        <position position="159"/>
    </location>
</feature>
<evidence type="ECO:0000313" key="6">
    <source>
        <dbReference type="EMBL" id="AYE62132.1"/>
    </source>
</evidence>
<evidence type="ECO:0000313" key="8">
    <source>
        <dbReference type="Proteomes" id="UP000267794"/>
    </source>
</evidence>